<dbReference type="PANTHER" id="PTHR43537">
    <property type="entry name" value="TRANSCRIPTIONAL REGULATOR, GNTR FAMILY"/>
    <property type="match status" value="1"/>
</dbReference>
<dbReference type="Pfam" id="PF07729">
    <property type="entry name" value="FCD"/>
    <property type="match status" value="1"/>
</dbReference>
<feature type="domain" description="HTH gntR-type" evidence="4">
    <location>
        <begin position="5"/>
        <end position="71"/>
    </location>
</feature>
<dbReference type="EMBL" id="JAJCIS010000002">
    <property type="protein sequence ID" value="MCB7386762.1"/>
    <property type="molecule type" value="Genomic_DNA"/>
</dbReference>
<sequence>MAQKIKLVDNVLRELESMITGQLNPGDKLPTEMELAERFAVGRSTIRESMTALVAKKLVTRTNEGTFVSEHVNECLVDPLNILIDMEFGKIKDLIQLREILELGTIRLAAEYADENVIQNLERLEWQMKEPGITAEFMQKRDIEFHAEIAKASGNVVLMELLNALREVIAANIESKDAMFLLAGNSNSMHREIIDAIKEHDSERAYNQMKKYFQFVRENGAFKE</sequence>
<evidence type="ECO:0000313" key="6">
    <source>
        <dbReference type="Proteomes" id="UP001299546"/>
    </source>
</evidence>
<dbReference type="InterPro" id="IPR036388">
    <property type="entry name" value="WH-like_DNA-bd_sf"/>
</dbReference>
<dbReference type="InterPro" id="IPR000524">
    <property type="entry name" value="Tscrpt_reg_HTH_GntR"/>
</dbReference>
<dbReference type="InterPro" id="IPR008920">
    <property type="entry name" value="TF_FadR/GntR_C"/>
</dbReference>
<dbReference type="SUPFAM" id="SSF46785">
    <property type="entry name" value="Winged helix' DNA-binding domain"/>
    <property type="match status" value="1"/>
</dbReference>
<dbReference type="PRINTS" id="PR00035">
    <property type="entry name" value="HTHGNTR"/>
</dbReference>
<dbReference type="InterPro" id="IPR036390">
    <property type="entry name" value="WH_DNA-bd_sf"/>
</dbReference>
<dbReference type="Gene3D" id="1.20.120.530">
    <property type="entry name" value="GntR ligand-binding domain-like"/>
    <property type="match status" value="1"/>
</dbReference>
<reference evidence="5 6" key="1">
    <citation type="submission" date="2021-10" db="EMBL/GenBank/DDBJ databases">
        <title>Collection of gut derived symbiotic bacterial strains cultured from healthy donors.</title>
        <authorList>
            <person name="Lin H."/>
            <person name="Littmann E."/>
            <person name="Kohout C."/>
            <person name="Pamer E.G."/>
        </authorList>
    </citation>
    <scope>NUCLEOTIDE SEQUENCE [LARGE SCALE GENOMIC DNA]</scope>
    <source>
        <strain evidence="5 6">DFI.1.165</strain>
    </source>
</reference>
<keyword evidence="2" id="KW-0238">DNA-binding</keyword>
<keyword evidence="6" id="KW-1185">Reference proteome</keyword>
<dbReference type="SUPFAM" id="SSF48008">
    <property type="entry name" value="GntR ligand-binding domain-like"/>
    <property type="match status" value="1"/>
</dbReference>
<proteinExistence type="predicted"/>
<dbReference type="SMART" id="SM00895">
    <property type="entry name" value="FCD"/>
    <property type="match status" value="1"/>
</dbReference>
<organism evidence="5 6">
    <name type="scientific">Bariatricus massiliensis</name>
    <dbReference type="NCBI Taxonomy" id="1745713"/>
    <lineage>
        <taxon>Bacteria</taxon>
        <taxon>Bacillati</taxon>
        <taxon>Bacillota</taxon>
        <taxon>Clostridia</taxon>
        <taxon>Lachnospirales</taxon>
        <taxon>Lachnospiraceae</taxon>
        <taxon>Bariatricus</taxon>
    </lineage>
</organism>
<comment type="caution">
    <text evidence="5">The sequence shown here is derived from an EMBL/GenBank/DDBJ whole genome shotgun (WGS) entry which is preliminary data.</text>
</comment>
<evidence type="ECO:0000256" key="2">
    <source>
        <dbReference type="ARBA" id="ARBA00023125"/>
    </source>
</evidence>
<evidence type="ECO:0000256" key="1">
    <source>
        <dbReference type="ARBA" id="ARBA00023015"/>
    </source>
</evidence>
<accession>A0ABS8DF77</accession>
<protein>
    <submittedName>
        <fullName evidence="5">FadR family transcriptional regulator</fullName>
    </submittedName>
</protein>
<evidence type="ECO:0000256" key="3">
    <source>
        <dbReference type="ARBA" id="ARBA00023163"/>
    </source>
</evidence>
<dbReference type="PROSITE" id="PS50949">
    <property type="entry name" value="HTH_GNTR"/>
    <property type="match status" value="1"/>
</dbReference>
<dbReference type="Gene3D" id="1.10.10.10">
    <property type="entry name" value="Winged helix-like DNA-binding domain superfamily/Winged helix DNA-binding domain"/>
    <property type="match status" value="1"/>
</dbReference>
<dbReference type="Pfam" id="PF00392">
    <property type="entry name" value="GntR"/>
    <property type="match status" value="1"/>
</dbReference>
<dbReference type="RefSeq" id="WP_066736388.1">
    <property type="nucleotide sequence ID" value="NZ_JAJCIQ010000002.1"/>
</dbReference>
<keyword evidence="3" id="KW-0804">Transcription</keyword>
<dbReference type="InterPro" id="IPR011711">
    <property type="entry name" value="GntR_C"/>
</dbReference>
<gene>
    <name evidence="5" type="ORF">LIZ65_05630</name>
</gene>
<keyword evidence="1" id="KW-0805">Transcription regulation</keyword>
<evidence type="ECO:0000259" key="4">
    <source>
        <dbReference type="PROSITE" id="PS50949"/>
    </source>
</evidence>
<dbReference type="SMART" id="SM00345">
    <property type="entry name" value="HTH_GNTR"/>
    <property type="match status" value="1"/>
</dbReference>
<dbReference type="CDD" id="cd07377">
    <property type="entry name" value="WHTH_GntR"/>
    <property type="match status" value="1"/>
</dbReference>
<name>A0ABS8DF77_9FIRM</name>
<dbReference type="Proteomes" id="UP001299546">
    <property type="component" value="Unassembled WGS sequence"/>
</dbReference>
<dbReference type="PANTHER" id="PTHR43537:SF5">
    <property type="entry name" value="UXU OPERON TRANSCRIPTIONAL REGULATOR"/>
    <property type="match status" value="1"/>
</dbReference>
<evidence type="ECO:0000313" key="5">
    <source>
        <dbReference type="EMBL" id="MCB7386762.1"/>
    </source>
</evidence>